<evidence type="ECO:0000313" key="1">
    <source>
        <dbReference type="EMBL" id="KAG2651532.1"/>
    </source>
</evidence>
<sequence length="97" mass="11230">MWGQSSANARDRSSCNQPYASVQVFSPEYEGLVRMTFLRAKEEKGIVIIYIKHLDGVMEKKHTRNKKENCSLRLEHCLLELDKHTTPASHLFHIALF</sequence>
<gene>
    <name evidence="1" type="ORF">PVAP13_1NG287619</name>
</gene>
<protein>
    <submittedName>
        <fullName evidence="1">Uncharacterized protein</fullName>
    </submittedName>
</protein>
<evidence type="ECO:0000313" key="2">
    <source>
        <dbReference type="Proteomes" id="UP000823388"/>
    </source>
</evidence>
<accession>A0A8T0WQX6</accession>
<dbReference type="Proteomes" id="UP000823388">
    <property type="component" value="Chromosome 1N"/>
</dbReference>
<organism evidence="1 2">
    <name type="scientific">Panicum virgatum</name>
    <name type="common">Blackwell switchgrass</name>
    <dbReference type="NCBI Taxonomy" id="38727"/>
    <lineage>
        <taxon>Eukaryota</taxon>
        <taxon>Viridiplantae</taxon>
        <taxon>Streptophyta</taxon>
        <taxon>Embryophyta</taxon>
        <taxon>Tracheophyta</taxon>
        <taxon>Spermatophyta</taxon>
        <taxon>Magnoliopsida</taxon>
        <taxon>Liliopsida</taxon>
        <taxon>Poales</taxon>
        <taxon>Poaceae</taxon>
        <taxon>PACMAD clade</taxon>
        <taxon>Panicoideae</taxon>
        <taxon>Panicodae</taxon>
        <taxon>Paniceae</taxon>
        <taxon>Panicinae</taxon>
        <taxon>Panicum</taxon>
        <taxon>Panicum sect. Hiantes</taxon>
    </lineage>
</organism>
<comment type="caution">
    <text evidence="1">The sequence shown here is derived from an EMBL/GenBank/DDBJ whole genome shotgun (WGS) entry which is preliminary data.</text>
</comment>
<dbReference type="AlphaFoldDB" id="A0A8T0WQX6"/>
<name>A0A8T0WQX6_PANVG</name>
<keyword evidence="2" id="KW-1185">Reference proteome</keyword>
<proteinExistence type="predicted"/>
<dbReference type="EMBL" id="CM029038">
    <property type="protein sequence ID" value="KAG2651532.1"/>
    <property type="molecule type" value="Genomic_DNA"/>
</dbReference>
<reference evidence="1" key="1">
    <citation type="submission" date="2020-05" db="EMBL/GenBank/DDBJ databases">
        <title>WGS assembly of Panicum virgatum.</title>
        <authorList>
            <person name="Lovell J.T."/>
            <person name="Jenkins J."/>
            <person name="Shu S."/>
            <person name="Juenger T.E."/>
            <person name="Schmutz J."/>
        </authorList>
    </citation>
    <scope>NUCLEOTIDE SEQUENCE</scope>
    <source>
        <strain evidence="1">AP13</strain>
    </source>
</reference>